<dbReference type="InterPro" id="IPR009049">
    <property type="entry name" value="Argininosuccinate_lyase"/>
</dbReference>
<dbReference type="PATRIC" id="fig|172049.5.peg.1545"/>
<dbReference type="SUPFAM" id="SSF48557">
    <property type="entry name" value="L-aspartase-like"/>
    <property type="match status" value="1"/>
</dbReference>
<dbReference type="CDD" id="cd01359">
    <property type="entry name" value="Argininosuccinate_lyase"/>
    <property type="match status" value="1"/>
</dbReference>
<evidence type="ECO:0000313" key="4">
    <source>
        <dbReference type="EMBL" id="KUK17934.1"/>
    </source>
</evidence>
<comment type="caution">
    <text evidence="4">The sequence shown here is derived from an EMBL/GenBank/DDBJ whole genome shotgun (WGS) entry which is preliminary data.</text>
</comment>
<dbReference type="EC" id="4.3.2.1" evidence="1 2"/>
<dbReference type="PRINTS" id="PR00149">
    <property type="entry name" value="FUMRATELYASE"/>
</dbReference>
<dbReference type="GO" id="GO:0005829">
    <property type="term" value="C:cytosol"/>
    <property type="evidence" value="ECO:0007669"/>
    <property type="project" value="TreeGrafter"/>
</dbReference>
<dbReference type="Gene3D" id="1.20.200.10">
    <property type="entry name" value="Fumarase/aspartase (Central domain)"/>
    <property type="match status" value="1"/>
</dbReference>
<dbReference type="EMBL" id="LGFD01000011">
    <property type="protein sequence ID" value="KUK17934.1"/>
    <property type="molecule type" value="Genomic_DNA"/>
</dbReference>
<dbReference type="InterPro" id="IPR022761">
    <property type="entry name" value="Fumarate_lyase_N"/>
</dbReference>
<dbReference type="Pfam" id="PF00206">
    <property type="entry name" value="Lyase_1"/>
    <property type="match status" value="1"/>
</dbReference>
<dbReference type="InterPro" id="IPR008948">
    <property type="entry name" value="L-Aspartase-like"/>
</dbReference>
<dbReference type="PRINTS" id="PR00145">
    <property type="entry name" value="ARGSUCLYASE"/>
</dbReference>
<keyword evidence="1" id="KW-0055">Arginine biosynthesis</keyword>
<reference evidence="5" key="1">
    <citation type="journal article" date="2015" name="MBio">
        <title>Genome-Resolved Metagenomic Analysis Reveals Roles for Candidate Phyla and Other Microbial Community Members in Biogeochemical Transformations in Oil Reservoirs.</title>
        <authorList>
            <person name="Hu P."/>
            <person name="Tom L."/>
            <person name="Singh A."/>
            <person name="Thomas B.C."/>
            <person name="Baker B.J."/>
            <person name="Piceno Y.M."/>
            <person name="Andersen G.L."/>
            <person name="Banfield J.F."/>
        </authorList>
    </citation>
    <scope>NUCLEOTIDE SEQUENCE [LARGE SCALE GENOMIC DNA]</scope>
</reference>
<dbReference type="AlphaFoldDB" id="A0A124FFF5"/>
<sequence length="453" mass="50250">MYRKNLLGDADLDILAYTSSMKEDKEIVSEVLESLIAHVKALSIQGLIPVGKGKKILEELKKLLQDPSPLFSINAEDVHEAIEIYLKQKLGEDEGYLALGKSRNDHVSAALRLKAKKLLIEQLKELITLRKALLEKAEEHVYTIMPAFTHLQPAQPSTFAHYLCYIEEVLADYTKSLFFALEVVDNSPLGGGAVGGTSVPLDRKALANGLFSGIVINSIKATSSRDFLSIASSMDVNLSVFLSRIAEDIVIFSTPQFDYLVLPKEHLATSSMMPQKKNPVTMEIAKAWSAESIGHLTALLGILKALPTGYNLDMQEANKHALIILKKTLETLKIFSDFFKKIEVNEKKLLIDSKIFPILATDIAEKISLKSGKPYRKVYGEIAKLIKDSKSVEEFYTKVENLYGIKASLEEGIKKPVLGSPNPDKIKEYIELAKKTLKEDSSKLSEVISCNPL</sequence>
<dbReference type="PANTHER" id="PTHR43814">
    <property type="entry name" value="ARGININOSUCCINATE LYASE"/>
    <property type="match status" value="1"/>
</dbReference>
<organism evidence="4 5">
    <name type="scientific">Thermococcus sibiricus</name>
    <dbReference type="NCBI Taxonomy" id="172049"/>
    <lineage>
        <taxon>Archaea</taxon>
        <taxon>Methanobacteriati</taxon>
        <taxon>Methanobacteriota</taxon>
        <taxon>Thermococci</taxon>
        <taxon>Thermococcales</taxon>
        <taxon>Thermococcaceae</taxon>
        <taxon>Thermococcus</taxon>
    </lineage>
</organism>
<keyword evidence="1" id="KW-0028">Amino-acid biosynthesis</keyword>
<evidence type="ECO:0000256" key="2">
    <source>
        <dbReference type="NCBIfam" id="TIGR00838"/>
    </source>
</evidence>
<accession>A0A124FFF5</accession>
<proteinExistence type="inferred from homology"/>
<dbReference type="GO" id="GO:0004056">
    <property type="term" value="F:argininosuccinate lyase activity"/>
    <property type="evidence" value="ECO:0007669"/>
    <property type="project" value="UniProtKB-UniRule"/>
</dbReference>
<dbReference type="InterPro" id="IPR024083">
    <property type="entry name" value="Fumarase/histidase_N"/>
</dbReference>
<dbReference type="GO" id="GO:0042450">
    <property type="term" value="P:L-arginine biosynthetic process via ornithine"/>
    <property type="evidence" value="ECO:0007669"/>
    <property type="project" value="UniProtKB-UniRule"/>
</dbReference>
<dbReference type="Gene3D" id="1.10.40.30">
    <property type="entry name" value="Fumarase/aspartase (C-terminal domain)"/>
    <property type="match status" value="1"/>
</dbReference>
<keyword evidence="1 4" id="KW-0456">Lyase</keyword>
<name>A0A124FFF5_9EURY</name>
<dbReference type="InterPro" id="IPR000362">
    <property type="entry name" value="Fumarate_lyase_fam"/>
</dbReference>
<dbReference type="NCBIfam" id="TIGR00838">
    <property type="entry name" value="argH"/>
    <property type="match status" value="1"/>
</dbReference>
<dbReference type="Proteomes" id="UP000053911">
    <property type="component" value="Unassembled WGS sequence"/>
</dbReference>
<dbReference type="Gene3D" id="1.10.275.10">
    <property type="entry name" value="Fumarase/aspartase (N-terminal domain)"/>
    <property type="match status" value="1"/>
</dbReference>
<dbReference type="HAMAP" id="MF_00006">
    <property type="entry name" value="Arg_succ_lyase"/>
    <property type="match status" value="1"/>
</dbReference>
<evidence type="ECO:0000256" key="1">
    <source>
        <dbReference type="HAMAP-Rule" id="MF_00006"/>
    </source>
</evidence>
<dbReference type="UniPathway" id="UPA00068">
    <property type="reaction ID" value="UER00114"/>
</dbReference>
<gene>
    <name evidence="1" type="primary">argH</name>
    <name evidence="4" type="ORF">XD54_0769</name>
</gene>
<keyword evidence="1" id="KW-0963">Cytoplasm</keyword>
<comment type="pathway">
    <text evidence="1">Amino-acid biosynthesis; L-arginine biosynthesis; L-arginine from L-ornithine and carbamoyl phosphate: step 3/3.</text>
</comment>
<evidence type="ECO:0000259" key="3">
    <source>
        <dbReference type="Pfam" id="PF00206"/>
    </source>
</evidence>
<feature type="domain" description="Fumarate lyase N-terminal" evidence="3">
    <location>
        <begin position="16"/>
        <end position="289"/>
    </location>
</feature>
<evidence type="ECO:0000313" key="5">
    <source>
        <dbReference type="Proteomes" id="UP000053911"/>
    </source>
</evidence>
<comment type="subcellular location">
    <subcellularLocation>
        <location evidence="1">Cytoplasm</location>
    </subcellularLocation>
</comment>
<comment type="catalytic activity">
    <reaction evidence="1">
        <text>2-(N(omega)-L-arginino)succinate = fumarate + L-arginine</text>
        <dbReference type="Rhea" id="RHEA:24020"/>
        <dbReference type="ChEBI" id="CHEBI:29806"/>
        <dbReference type="ChEBI" id="CHEBI:32682"/>
        <dbReference type="ChEBI" id="CHEBI:57472"/>
        <dbReference type="EC" id="4.3.2.1"/>
    </reaction>
</comment>
<protein>
    <recommendedName>
        <fullName evidence="1 2">Argininosuccinate lyase</fullName>
        <shortName evidence="1">ASAL</shortName>
        <ecNumber evidence="1 2">4.3.2.1</ecNumber>
    </recommendedName>
    <alternativeName>
        <fullName evidence="1">Arginosuccinase</fullName>
    </alternativeName>
</protein>
<dbReference type="RefSeq" id="WP_283217467.1">
    <property type="nucleotide sequence ID" value="NZ_LGFD01000011.1"/>
</dbReference>
<dbReference type="PANTHER" id="PTHR43814:SF1">
    <property type="entry name" value="ARGININOSUCCINATE LYASE"/>
    <property type="match status" value="1"/>
</dbReference>
<comment type="similarity">
    <text evidence="1">Belongs to the lyase 1 family. Argininosuccinate lyase subfamily.</text>
</comment>